<proteinExistence type="predicted"/>
<name>A0A0H2SH15_9AGAM</name>
<organism evidence="1 2">
    <name type="scientific">Schizopora paradoxa</name>
    <dbReference type="NCBI Taxonomy" id="27342"/>
    <lineage>
        <taxon>Eukaryota</taxon>
        <taxon>Fungi</taxon>
        <taxon>Dikarya</taxon>
        <taxon>Basidiomycota</taxon>
        <taxon>Agaricomycotina</taxon>
        <taxon>Agaricomycetes</taxon>
        <taxon>Hymenochaetales</taxon>
        <taxon>Schizoporaceae</taxon>
        <taxon>Schizopora</taxon>
    </lineage>
</organism>
<protein>
    <submittedName>
        <fullName evidence="1">Uncharacterized protein</fullName>
    </submittedName>
</protein>
<gene>
    <name evidence="1" type="ORF">SCHPADRAFT_219040</name>
</gene>
<sequence length="132" mass="15254">MDQANECGSSQSYLDVGVQTDTILCEDTMVLRERIRVLEQENVAYQSRIDTMVEGLKAKDELLKRNQSTIFNLEEAKRTMENLVEAETNLSRTLRSRYSEVGRIHSTELGRRRKAEETLATVFNILRNPHHL</sequence>
<dbReference type="InParanoid" id="A0A0H2SH15"/>
<dbReference type="EMBL" id="KQ085917">
    <property type="protein sequence ID" value="KLO16391.1"/>
    <property type="molecule type" value="Genomic_DNA"/>
</dbReference>
<reference evidence="1 2" key="1">
    <citation type="submission" date="2015-04" db="EMBL/GenBank/DDBJ databases">
        <title>Complete genome sequence of Schizopora paradoxa KUC8140, a cosmopolitan wood degrader in East Asia.</title>
        <authorList>
            <consortium name="DOE Joint Genome Institute"/>
            <person name="Min B."/>
            <person name="Park H."/>
            <person name="Jang Y."/>
            <person name="Kim J.-J."/>
            <person name="Kim K.H."/>
            <person name="Pangilinan J."/>
            <person name="Lipzen A."/>
            <person name="Riley R."/>
            <person name="Grigoriev I.V."/>
            <person name="Spatafora J.W."/>
            <person name="Choi I.-G."/>
        </authorList>
    </citation>
    <scope>NUCLEOTIDE SEQUENCE [LARGE SCALE GENOMIC DNA]</scope>
    <source>
        <strain evidence="1 2">KUC8140</strain>
    </source>
</reference>
<evidence type="ECO:0000313" key="2">
    <source>
        <dbReference type="Proteomes" id="UP000053477"/>
    </source>
</evidence>
<dbReference type="AlphaFoldDB" id="A0A0H2SH15"/>
<evidence type="ECO:0000313" key="1">
    <source>
        <dbReference type="EMBL" id="KLO16391.1"/>
    </source>
</evidence>
<dbReference type="Proteomes" id="UP000053477">
    <property type="component" value="Unassembled WGS sequence"/>
</dbReference>
<accession>A0A0H2SH15</accession>
<keyword evidence="2" id="KW-1185">Reference proteome</keyword>